<sequence>MVEPTIIDDADNHPQSLLLDRPCTYCQVLELDDVMHGGSIIRRGDQTSYVSCGEISQSPEDMIADKGATVVAAMKALSFAQPNYNGELEKSRVIPRTEVNLPYKRNDVLPLLPGLATTASQGCAFCEVLRNDLISVWGETGHEEHHQSKGDTPLAKAKLAITEVSYKFQEFAFDPDRPKNEPNVGLDALYVFFTISSDTEINEYSLHYNFYTEASDLCASWFNLGRIPVVNDRVSVASLNRLHELIDLSLREKPIARTVDGFLPTRLLDLCPRGVADLRLVVTNEDPDLLAQDTSQKRYAALSYCWGPADKAINQLKTTRDVLDEHLSGIQLEKVPQTVSDAICVCRRLGIRYLWVDALCIIQGDEADWAKESFQMSEVYSNSFIALCIIQGDSCSSGFLRTNYSSHTVKIRFQSKLDSSISGYLHLRMLRSPRETLMKSSTHTGRPVGNSDDPASIDFSKALWGTRAWTFQEDEMSPRKLYFGDSMFYMSCGTLSEAADGSPFDHKRHLGEFISLNETLCSWYNLVSLYVARELSHEQDRLPAISALARSVCDHFPDQKYLAGLWGSDLHKGLLWTTTSWMEFEDYYKPQSHGYVAPSWSWACRPAKLHLIAGLTHHNVHFWPEFTLHGADISFNPLNPYGLVSEGRLSVSAKVFKLPVDKTGKARVNKSGRPKFLGIVFNYNLWSENDEYIAHLFLDWDYHSALHDNGGYPRGPIDQMSMVLITRTSLDQHFMFRSYDTTDQEVVLGILVRLVAGTEGDYERLGMWYSENKGLGGKKFWQNIPLQDLTLV</sequence>
<comment type="caution">
    <text evidence="2">The sequence shown here is derived from an EMBL/GenBank/DDBJ whole genome shotgun (WGS) entry which is preliminary data.</text>
</comment>
<gene>
    <name evidence="2" type="ORF">OCU04_006776</name>
</gene>
<dbReference type="EMBL" id="JAPEIS010000007">
    <property type="protein sequence ID" value="KAJ8064438.1"/>
    <property type="molecule type" value="Genomic_DNA"/>
</dbReference>
<evidence type="ECO:0000313" key="2">
    <source>
        <dbReference type="EMBL" id="KAJ8064438.1"/>
    </source>
</evidence>
<accession>A0A9X0ANY5</accession>
<evidence type="ECO:0000313" key="3">
    <source>
        <dbReference type="Proteomes" id="UP001152300"/>
    </source>
</evidence>
<dbReference type="PANTHER" id="PTHR33112">
    <property type="entry name" value="DOMAIN PROTEIN, PUTATIVE-RELATED"/>
    <property type="match status" value="1"/>
</dbReference>
<dbReference type="InterPro" id="IPR010730">
    <property type="entry name" value="HET"/>
</dbReference>
<feature type="domain" description="Heterokaryon incompatibility" evidence="1">
    <location>
        <begin position="299"/>
        <end position="473"/>
    </location>
</feature>
<dbReference type="Pfam" id="PF06985">
    <property type="entry name" value="HET"/>
    <property type="match status" value="1"/>
</dbReference>
<dbReference type="Proteomes" id="UP001152300">
    <property type="component" value="Unassembled WGS sequence"/>
</dbReference>
<organism evidence="2 3">
    <name type="scientific">Sclerotinia nivalis</name>
    <dbReference type="NCBI Taxonomy" id="352851"/>
    <lineage>
        <taxon>Eukaryota</taxon>
        <taxon>Fungi</taxon>
        <taxon>Dikarya</taxon>
        <taxon>Ascomycota</taxon>
        <taxon>Pezizomycotina</taxon>
        <taxon>Leotiomycetes</taxon>
        <taxon>Helotiales</taxon>
        <taxon>Sclerotiniaceae</taxon>
        <taxon>Sclerotinia</taxon>
    </lineage>
</organism>
<reference evidence="2" key="1">
    <citation type="submission" date="2022-11" db="EMBL/GenBank/DDBJ databases">
        <title>Genome Resource of Sclerotinia nivalis Strain SnTB1, a Plant Pathogen Isolated from American Ginseng.</title>
        <authorList>
            <person name="Fan S."/>
        </authorList>
    </citation>
    <scope>NUCLEOTIDE SEQUENCE</scope>
    <source>
        <strain evidence="2">SnTB1</strain>
    </source>
</reference>
<protein>
    <recommendedName>
        <fullName evidence="1">Heterokaryon incompatibility domain-containing protein</fullName>
    </recommendedName>
</protein>
<dbReference type="OrthoDB" id="3540829at2759"/>
<name>A0A9X0ANY5_9HELO</name>
<dbReference type="AlphaFoldDB" id="A0A9X0ANY5"/>
<dbReference type="PANTHER" id="PTHR33112:SF16">
    <property type="entry name" value="HETEROKARYON INCOMPATIBILITY DOMAIN-CONTAINING PROTEIN"/>
    <property type="match status" value="1"/>
</dbReference>
<proteinExistence type="predicted"/>
<evidence type="ECO:0000259" key="1">
    <source>
        <dbReference type="Pfam" id="PF06985"/>
    </source>
</evidence>
<keyword evidence="3" id="KW-1185">Reference proteome</keyword>